<dbReference type="GO" id="GO:0006508">
    <property type="term" value="P:proteolysis"/>
    <property type="evidence" value="ECO:0007669"/>
    <property type="project" value="UniProtKB-KW"/>
</dbReference>
<feature type="active site" evidence="6">
    <location>
        <position position="21"/>
    </location>
</feature>
<evidence type="ECO:0000256" key="6">
    <source>
        <dbReference type="PROSITE-ProRule" id="PRU00331"/>
    </source>
</evidence>
<reference evidence="8" key="1">
    <citation type="submission" date="2022-02" db="EMBL/GenBank/DDBJ databases">
        <authorList>
            <person name="Giguere J D."/>
        </authorList>
    </citation>
    <scope>NUCLEOTIDE SEQUENCE</scope>
    <source>
        <strain evidence="8">CCAP 1055/1</strain>
    </source>
</reference>
<gene>
    <name evidence="8" type="ORF">PTTT1_LOCUS9969</name>
</gene>
<dbReference type="GO" id="GO:0004843">
    <property type="term" value="F:cysteine-type deubiquitinase activity"/>
    <property type="evidence" value="ECO:0007669"/>
    <property type="project" value="UniProtKB-EC"/>
</dbReference>
<evidence type="ECO:0000313" key="8">
    <source>
        <dbReference type="EMBL" id="CAG9279400.1"/>
    </source>
</evidence>
<organism evidence="8">
    <name type="scientific">Phaeodactylum tricornutum</name>
    <name type="common">Diatom</name>
    <dbReference type="NCBI Taxonomy" id="2850"/>
    <lineage>
        <taxon>Eukaryota</taxon>
        <taxon>Sar</taxon>
        <taxon>Stramenopiles</taxon>
        <taxon>Ochrophyta</taxon>
        <taxon>Bacillariophyta</taxon>
        <taxon>Bacillariophyceae</taxon>
        <taxon>Bacillariophycidae</taxon>
        <taxon>Naviculales</taxon>
        <taxon>Phaeodactylaceae</taxon>
        <taxon>Phaeodactylum</taxon>
    </lineage>
</organism>
<feature type="active site" evidence="6">
    <location>
        <position position="134"/>
    </location>
</feature>
<dbReference type="AlphaFoldDB" id="A0A8J9SQW4"/>
<evidence type="ECO:0000256" key="5">
    <source>
        <dbReference type="ARBA" id="ARBA00022801"/>
    </source>
</evidence>
<dbReference type="PANTHER" id="PTHR13291">
    <property type="entry name" value="JOSEPHIN 1, 2"/>
    <property type="match status" value="1"/>
</dbReference>
<comment type="catalytic activity">
    <reaction evidence="1">
        <text>Thiol-dependent hydrolysis of ester, thioester, amide, peptide and isopeptide bonds formed by the C-terminal Gly of ubiquitin (a 76-residue protein attached to proteins as an intracellular targeting signal).</text>
        <dbReference type="EC" id="3.4.19.12"/>
    </reaction>
</comment>
<dbReference type="Proteomes" id="UP000836788">
    <property type="component" value="Chromosome 11"/>
</dbReference>
<dbReference type="EMBL" id="OU594952">
    <property type="protein sequence ID" value="CAG9279400.1"/>
    <property type="molecule type" value="Genomic_DNA"/>
</dbReference>
<dbReference type="Gene3D" id="3.90.70.40">
    <property type="match status" value="1"/>
</dbReference>
<dbReference type="EC" id="3.4.19.12" evidence="2"/>
<protein>
    <recommendedName>
        <fullName evidence="2">ubiquitinyl hydrolase 1</fullName>
        <ecNumber evidence="2">3.4.19.12</ecNumber>
    </recommendedName>
</protein>
<name>A0A8J9SQW4_PHATR</name>
<keyword evidence="5 6" id="KW-0378">Hydrolase</keyword>
<keyword evidence="4" id="KW-0833">Ubl conjugation pathway</keyword>
<proteinExistence type="predicted"/>
<dbReference type="PROSITE" id="PS50957">
    <property type="entry name" value="JOSEPHIN"/>
    <property type="match status" value="1"/>
</dbReference>
<evidence type="ECO:0000256" key="2">
    <source>
        <dbReference type="ARBA" id="ARBA00012759"/>
    </source>
</evidence>
<feature type="active site" evidence="6">
    <location>
        <position position="119"/>
    </location>
</feature>
<evidence type="ECO:0000256" key="4">
    <source>
        <dbReference type="ARBA" id="ARBA00022786"/>
    </source>
</evidence>
<dbReference type="InterPro" id="IPR006155">
    <property type="entry name" value="Josephin"/>
</dbReference>
<dbReference type="Pfam" id="PF02099">
    <property type="entry name" value="Josephin"/>
    <property type="match status" value="1"/>
</dbReference>
<evidence type="ECO:0000256" key="1">
    <source>
        <dbReference type="ARBA" id="ARBA00000707"/>
    </source>
</evidence>
<dbReference type="PANTHER" id="PTHR13291:SF0">
    <property type="entry name" value="JOSEPHIN-LIKE PROTEIN"/>
    <property type="match status" value="1"/>
</dbReference>
<dbReference type="GO" id="GO:0016579">
    <property type="term" value="P:protein deubiquitination"/>
    <property type="evidence" value="ECO:0007669"/>
    <property type="project" value="InterPro"/>
</dbReference>
<accession>A0A8J9SQW4</accession>
<dbReference type="SMART" id="SM01246">
    <property type="entry name" value="Josephin"/>
    <property type="match status" value="1"/>
</dbReference>
<evidence type="ECO:0000259" key="7">
    <source>
        <dbReference type="PROSITE" id="PS50957"/>
    </source>
</evidence>
<sequence>MSSSCLLPASGFHERQKLALCAVHAVNNIVQSSKYSKTDFDSICEQLSPLIWFNPHRSAFSIGNYDVNVVLLVLQAENCSVLWHDRRGLVTTHDLDIHDAILWNVRSETWLGRIAGWRHWIALRVRDGCWTNYDSLFTEPQDIGNSKQCAALLNSEKDGHVLLIHFPCTED</sequence>
<keyword evidence="3" id="KW-0645">Protease</keyword>
<evidence type="ECO:0000256" key="3">
    <source>
        <dbReference type="ARBA" id="ARBA00022670"/>
    </source>
</evidence>
<dbReference type="InterPro" id="IPR040053">
    <property type="entry name" value="JOSD1/2"/>
</dbReference>
<feature type="domain" description="Josephin" evidence="7">
    <location>
        <begin position="8"/>
        <end position="171"/>
    </location>
</feature>